<evidence type="ECO:0000313" key="3">
    <source>
        <dbReference type="EMBL" id="KXB57893.1"/>
    </source>
</evidence>
<evidence type="ECO:0000259" key="2">
    <source>
        <dbReference type="Pfam" id="PF05532"/>
    </source>
</evidence>
<dbReference type="OrthoDB" id="2134937at2"/>
<dbReference type="Gene3D" id="1.10.1470.10">
    <property type="entry name" value="YjbJ"/>
    <property type="match status" value="1"/>
</dbReference>
<dbReference type="PANTHER" id="PTHR34977">
    <property type="entry name" value="UPF0337 PROTEIN YJBJ"/>
    <property type="match status" value="1"/>
</dbReference>
<dbReference type="SUPFAM" id="SSF69047">
    <property type="entry name" value="Hypothetical protein YjbJ"/>
    <property type="match status" value="1"/>
</dbReference>
<dbReference type="EMBL" id="LSDC01000112">
    <property type="protein sequence ID" value="KXB57893.1"/>
    <property type="molecule type" value="Genomic_DNA"/>
</dbReference>
<accession>A0A133ZR43</accession>
<dbReference type="RefSeq" id="WP_060914606.1">
    <property type="nucleotide sequence ID" value="NZ_KQ959989.1"/>
</dbReference>
<evidence type="ECO:0000256" key="1">
    <source>
        <dbReference type="ARBA" id="ARBA00009129"/>
    </source>
</evidence>
<proteinExistence type="inferred from homology"/>
<dbReference type="InterPro" id="IPR008462">
    <property type="entry name" value="CsbD"/>
</dbReference>
<dbReference type="STRING" id="1379.HMPREF3186_01538"/>
<dbReference type="PANTHER" id="PTHR34977:SF1">
    <property type="entry name" value="UPF0337 PROTEIN YJBJ"/>
    <property type="match status" value="1"/>
</dbReference>
<evidence type="ECO:0000313" key="4">
    <source>
        <dbReference type="Proteomes" id="UP000070355"/>
    </source>
</evidence>
<comment type="similarity">
    <text evidence="1">Belongs to the UPF0337 (CsbD) family.</text>
</comment>
<comment type="caution">
    <text evidence="3">The sequence shown here is derived from an EMBL/GenBank/DDBJ whole genome shotgun (WGS) entry which is preliminary data.</text>
</comment>
<organism evidence="3 4">
    <name type="scientific">Gemella haemolysans</name>
    <dbReference type="NCBI Taxonomy" id="1379"/>
    <lineage>
        <taxon>Bacteria</taxon>
        <taxon>Bacillati</taxon>
        <taxon>Bacillota</taxon>
        <taxon>Bacilli</taxon>
        <taxon>Bacillales</taxon>
        <taxon>Gemellaceae</taxon>
        <taxon>Gemella</taxon>
    </lineage>
</organism>
<dbReference type="Proteomes" id="UP000070355">
    <property type="component" value="Unassembled WGS sequence"/>
</dbReference>
<feature type="domain" description="CsbD-like" evidence="2">
    <location>
        <begin position="3"/>
        <end position="52"/>
    </location>
</feature>
<name>A0A133ZR43_9BACL</name>
<dbReference type="InterPro" id="IPR036629">
    <property type="entry name" value="YjbJ_sf"/>
</dbReference>
<dbReference type="InterPro" id="IPR050423">
    <property type="entry name" value="UPF0337_stress_rsp"/>
</dbReference>
<dbReference type="AlphaFoldDB" id="A0A133ZR43"/>
<dbReference type="Pfam" id="PF05532">
    <property type="entry name" value="CsbD"/>
    <property type="match status" value="1"/>
</dbReference>
<sequence>MSLENKFEEIKGSVKEGLGKLTGDNSLEAEGLAEQVVSKVKEAAEGAKDAVEGAIDSVKDKLK</sequence>
<reference evidence="4" key="1">
    <citation type="submission" date="2016-01" db="EMBL/GenBank/DDBJ databases">
        <authorList>
            <person name="Mitreva M."/>
            <person name="Pepin K.H."/>
            <person name="Mihindukulasuriya K.A."/>
            <person name="Fulton R."/>
            <person name="Fronick C."/>
            <person name="O'Laughlin M."/>
            <person name="Miner T."/>
            <person name="Herter B."/>
            <person name="Rosa B.A."/>
            <person name="Cordes M."/>
            <person name="Tomlinson C."/>
            <person name="Wollam A."/>
            <person name="Palsikar V.B."/>
            <person name="Mardis E.R."/>
            <person name="Wilson R.K."/>
        </authorList>
    </citation>
    <scope>NUCLEOTIDE SEQUENCE [LARGE SCALE GENOMIC DNA]</scope>
    <source>
        <strain evidence="4">DNF01167</strain>
    </source>
</reference>
<gene>
    <name evidence="3" type="ORF">HMPREF3186_01538</name>
</gene>
<protein>
    <submittedName>
        <fullName evidence="3">CsbD-like protein</fullName>
    </submittedName>
</protein>
<dbReference type="PATRIC" id="fig|1379.3.peg.1527"/>